<feature type="domain" description="F-box protein AT5G49610-like beta-propeller" evidence="2">
    <location>
        <begin position="133"/>
        <end position="317"/>
    </location>
</feature>
<dbReference type="InterPro" id="IPR056594">
    <property type="entry name" value="AT5G49610-like_b-prop"/>
</dbReference>
<accession>A0AAQ3PWD1</accession>
<organism evidence="3 4">
    <name type="scientific">Paspalum notatum var. saurae</name>
    <dbReference type="NCBI Taxonomy" id="547442"/>
    <lineage>
        <taxon>Eukaryota</taxon>
        <taxon>Viridiplantae</taxon>
        <taxon>Streptophyta</taxon>
        <taxon>Embryophyta</taxon>
        <taxon>Tracheophyta</taxon>
        <taxon>Spermatophyta</taxon>
        <taxon>Magnoliopsida</taxon>
        <taxon>Liliopsida</taxon>
        <taxon>Poales</taxon>
        <taxon>Poaceae</taxon>
        <taxon>PACMAD clade</taxon>
        <taxon>Panicoideae</taxon>
        <taxon>Andropogonodae</taxon>
        <taxon>Paspaleae</taxon>
        <taxon>Paspalinae</taxon>
        <taxon>Paspalum</taxon>
    </lineage>
</organism>
<evidence type="ECO:0000256" key="1">
    <source>
        <dbReference type="SAM" id="MobiDB-lite"/>
    </source>
</evidence>
<protein>
    <recommendedName>
        <fullName evidence="2">F-box protein AT5G49610-like beta-propeller domain-containing protein</fullName>
    </recommendedName>
</protein>
<feature type="compositionally biased region" description="Low complexity" evidence="1">
    <location>
        <begin position="1"/>
        <end position="24"/>
    </location>
</feature>
<dbReference type="AlphaFoldDB" id="A0AAQ3PWD1"/>
<evidence type="ECO:0000313" key="4">
    <source>
        <dbReference type="Proteomes" id="UP001341281"/>
    </source>
</evidence>
<dbReference type="Proteomes" id="UP001341281">
    <property type="component" value="Chromosome 01"/>
</dbReference>
<sequence length="341" mass="37140">MRASPAQASSASAGATSSRTPTSPRRFREFHRRSPPVLGFLYNTCPGDDNDGHVAARFVPTSASRVPHWAQDSRHGRVLLFNGFNFVVCVPIADERYLSGRTAAVLCASAVCDHLDCHRGPFIVVLVGTMPGTGTTCSFVYSSAADAWGEPIYGPHSDYTMGGWPRSALVGNALYFVFEGNKTILEYDLGTGAMSVIELPREQTQPFINLFGPIELTSTVDGRLGFARVEMSRLCVWSMEEAGGAMWVLRQAIELEKMLPLPAKWASKLFLVGSAEGGGVIFVAMEDQLFTVDLRCGQATKIYEHPRLSNAVVVPYMSFLFLELRTTPSTDDGPRASTSRA</sequence>
<proteinExistence type="predicted"/>
<dbReference type="Pfam" id="PF23635">
    <property type="entry name" value="Beta-prop_AT5G49610-like"/>
    <property type="match status" value="1"/>
</dbReference>
<dbReference type="PANTHER" id="PTHR32133:SF370">
    <property type="entry name" value="F-BOX DOMAIN-CONTAINING PROTEIN"/>
    <property type="match status" value="1"/>
</dbReference>
<dbReference type="PANTHER" id="PTHR32133">
    <property type="entry name" value="OS07G0120400 PROTEIN"/>
    <property type="match status" value="1"/>
</dbReference>
<gene>
    <name evidence="3" type="ORF">U9M48_004842</name>
</gene>
<dbReference type="EMBL" id="CP144745">
    <property type="protein sequence ID" value="WVZ53959.1"/>
    <property type="molecule type" value="Genomic_DNA"/>
</dbReference>
<name>A0AAQ3PWD1_PASNO</name>
<evidence type="ECO:0000313" key="3">
    <source>
        <dbReference type="EMBL" id="WVZ53959.1"/>
    </source>
</evidence>
<feature type="region of interest" description="Disordered" evidence="1">
    <location>
        <begin position="1"/>
        <end position="28"/>
    </location>
</feature>
<evidence type="ECO:0000259" key="2">
    <source>
        <dbReference type="Pfam" id="PF23635"/>
    </source>
</evidence>
<reference evidence="3 4" key="1">
    <citation type="submission" date="2024-02" db="EMBL/GenBank/DDBJ databases">
        <title>High-quality chromosome-scale genome assembly of Pensacola bahiagrass (Paspalum notatum Flugge var. saurae).</title>
        <authorList>
            <person name="Vega J.M."/>
            <person name="Podio M."/>
            <person name="Orjuela J."/>
            <person name="Siena L.A."/>
            <person name="Pessino S.C."/>
            <person name="Combes M.C."/>
            <person name="Mariac C."/>
            <person name="Albertini E."/>
            <person name="Pupilli F."/>
            <person name="Ortiz J.P.A."/>
            <person name="Leblanc O."/>
        </authorList>
    </citation>
    <scope>NUCLEOTIDE SEQUENCE [LARGE SCALE GENOMIC DNA]</scope>
    <source>
        <strain evidence="3">R1</strain>
        <tissue evidence="3">Leaf</tissue>
    </source>
</reference>
<keyword evidence="4" id="KW-1185">Reference proteome</keyword>